<dbReference type="SUPFAM" id="SSF46785">
    <property type="entry name" value="Winged helix' DNA-binding domain"/>
    <property type="match status" value="1"/>
</dbReference>
<dbReference type="OrthoDB" id="9778168at2"/>
<comment type="caution">
    <text evidence="3">The sequence shown here is derived from an EMBL/GenBank/DDBJ whole genome shotgun (WGS) entry which is preliminary data.</text>
</comment>
<dbReference type="CDD" id="cd00009">
    <property type="entry name" value="AAA"/>
    <property type="match status" value="1"/>
</dbReference>
<evidence type="ECO:0000313" key="4">
    <source>
        <dbReference type="Proteomes" id="UP000240708"/>
    </source>
</evidence>
<evidence type="ECO:0000259" key="1">
    <source>
        <dbReference type="Pfam" id="PF13173"/>
    </source>
</evidence>
<dbReference type="InterPro" id="IPR036390">
    <property type="entry name" value="WH_DNA-bd_sf"/>
</dbReference>
<evidence type="ECO:0000259" key="2">
    <source>
        <dbReference type="Pfam" id="PF13635"/>
    </source>
</evidence>
<evidence type="ECO:0000313" key="3">
    <source>
        <dbReference type="EMBL" id="PSL04832.1"/>
    </source>
</evidence>
<gene>
    <name evidence="3" type="ORF">CLV48_1046</name>
</gene>
<organism evidence="3 4">
    <name type="scientific">Cecembia rubra</name>
    <dbReference type="NCBI Taxonomy" id="1485585"/>
    <lineage>
        <taxon>Bacteria</taxon>
        <taxon>Pseudomonadati</taxon>
        <taxon>Bacteroidota</taxon>
        <taxon>Cytophagia</taxon>
        <taxon>Cytophagales</taxon>
        <taxon>Cyclobacteriaceae</taxon>
        <taxon>Cecembia</taxon>
    </lineage>
</organism>
<accession>A0A2P8E5U9</accession>
<dbReference type="InterPro" id="IPR027417">
    <property type="entry name" value="P-loop_NTPase"/>
</dbReference>
<dbReference type="PANTHER" id="PTHR43566:SF2">
    <property type="entry name" value="DUF4143 DOMAIN-CONTAINING PROTEIN"/>
    <property type="match status" value="1"/>
</dbReference>
<dbReference type="Proteomes" id="UP000240708">
    <property type="component" value="Unassembled WGS sequence"/>
</dbReference>
<evidence type="ECO:0008006" key="5">
    <source>
        <dbReference type="Google" id="ProtNLM"/>
    </source>
</evidence>
<dbReference type="Pfam" id="PF13173">
    <property type="entry name" value="AAA_14"/>
    <property type="match status" value="1"/>
</dbReference>
<keyword evidence="4" id="KW-1185">Reference proteome</keyword>
<dbReference type="InterPro" id="IPR041682">
    <property type="entry name" value="AAA_14"/>
</dbReference>
<feature type="domain" description="DUF4143" evidence="2">
    <location>
        <begin position="177"/>
        <end position="333"/>
    </location>
</feature>
<sequence length="389" mass="44046">MIKRMITEELLGLISFFPAVGLLGPRQVGKTTLSKLLADKINKEILYLDLELPSDLAKLEEPELFLQQFKDHCIVIDEVQRKPDLYPVLRALIDQHRVPGRFMLLGSASPELIRDSSESLAGRISYKELSPFNLTEVLDLPQMDQHWFRGGFPDALLAPTDTLSKNWIRSFIQSYVERELPMLGLQVSPVLIRRFWSMLAHLQGALWNASTLANSLGVTAPTVKRYLDFMEQAYLVRKLPAYHNNAKKRLVKAPKVYIRDSGILHHLAGILDMEQLLGHPLLGASWEGYAIEQISQVISPDIEMFFYRTHEGTECDLVLRRGARTLACIEIKFTSAPKVSKGYRIAVEDLGSLKNFIITPASSDYLADGQIRVCNLKIFLAKYLPIIET</sequence>
<dbReference type="InterPro" id="IPR025420">
    <property type="entry name" value="DUF4143"/>
</dbReference>
<dbReference type="SUPFAM" id="SSF52540">
    <property type="entry name" value="P-loop containing nucleoside triphosphate hydrolases"/>
    <property type="match status" value="1"/>
</dbReference>
<feature type="domain" description="AAA" evidence="1">
    <location>
        <begin position="18"/>
        <end position="138"/>
    </location>
</feature>
<protein>
    <recommendedName>
        <fullName evidence="5">AAA+ ATPase domain-containing protein</fullName>
    </recommendedName>
</protein>
<dbReference type="RefSeq" id="WP_106566897.1">
    <property type="nucleotide sequence ID" value="NZ_PYGF01000004.1"/>
</dbReference>
<dbReference type="EMBL" id="PYGF01000004">
    <property type="protein sequence ID" value="PSL04832.1"/>
    <property type="molecule type" value="Genomic_DNA"/>
</dbReference>
<proteinExistence type="predicted"/>
<reference evidence="3 4" key="1">
    <citation type="submission" date="2018-03" db="EMBL/GenBank/DDBJ databases">
        <title>Genomic Encyclopedia of Archaeal and Bacterial Type Strains, Phase II (KMG-II): from individual species to whole genera.</title>
        <authorList>
            <person name="Goeker M."/>
        </authorList>
    </citation>
    <scope>NUCLEOTIDE SEQUENCE [LARGE SCALE GENOMIC DNA]</scope>
    <source>
        <strain evidence="3 4">DSM 28057</strain>
    </source>
</reference>
<dbReference type="Pfam" id="PF13635">
    <property type="entry name" value="DUF4143"/>
    <property type="match status" value="1"/>
</dbReference>
<dbReference type="AlphaFoldDB" id="A0A2P8E5U9"/>
<name>A0A2P8E5U9_9BACT</name>
<dbReference type="PANTHER" id="PTHR43566">
    <property type="entry name" value="CONSERVED PROTEIN"/>
    <property type="match status" value="1"/>
</dbReference>
<dbReference type="Gene3D" id="3.40.50.300">
    <property type="entry name" value="P-loop containing nucleotide triphosphate hydrolases"/>
    <property type="match status" value="1"/>
</dbReference>